<reference evidence="2" key="1">
    <citation type="submission" date="2021-05" db="EMBL/GenBank/DDBJ databases">
        <title>The genome of the haptophyte Pavlova lutheri (Diacronema luteri, Pavlovales) - a model for lipid biosynthesis in eukaryotic algae.</title>
        <authorList>
            <person name="Hulatt C.J."/>
            <person name="Posewitz M.C."/>
        </authorList>
    </citation>
    <scope>NUCLEOTIDE SEQUENCE</scope>
    <source>
        <strain evidence="2">NIVA-4/92</strain>
    </source>
</reference>
<feature type="compositionally biased region" description="Low complexity" evidence="1">
    <location>
        <begin position="36"/>
        <end position="46"/>
    </location>
</feature>
<accession>A0A8J5X8I0</accession>
<gene>
    <name evidence="2" type="ORF">KFE25_003859</name>
</gene>
<comment type="caution">
    <text evidence="2">The sequence shown here is derived from an EMBL/GenBank/DDBJ whole genome shotgun (WGS) entry which is preliminary data.</text>
</comment>
<evidence type="ECO:0000313" key="3">
    <source>
        <dbReference type="Proteomes" id="UP000751190"/>
    </source>
</evidence>
<name>A0A8J5X8I0_DIALT</name>
<dbReference type="Proteomes" id="UP000751190">
    <property type="component" value="Unassembled WGS sequence"/>
</dbReference>
<evidence type="ECO:0000256" key="1">
    <source>
        <dbReference type="SAM" id="MobiDB-lite"/>
    </source>
</evidence>
<proteinExistence type="predicted"/>
<dbReference type="OMA" id="RMSGIQE"/>
<organism evidence="2 3">
    <name type="scientific">Diacronema lutheri</name>
    <name type="common">Unicellular marine alga</name>
    <name type="synonym">Monochrysis lutheri</name>
    <dbReference type="NCBI Taxonomy" id="2081491"/>
    <lineage>
        <taxon>Eukaryota</taxon>
        <taxon>Haptista</taxon>
        <taxon>Haptophyta</taxon>
        <taxon>Pavlovophyceae</taxon>
        <taxon>Pavlovales</taxon>
        <taxon>Pavlovaceae</taxon>
        <taxon>Diacronema</taxon>
    </lineage>
</organism>
<sequence>MEAHHPPLSEYDMARLEQIARNEAKLSELGLLAARSLRAPRAAGEPAPKRPRLPRPARQPTEPARRSERALLAKAAEDARRERGEDASSALGSGGQATALARLSRDRGEPSGAGLGDGAATDREPPQTDSSRSQAADLEALERLGVGNEVPGPSTKASVMQLASRGRCPKFSKYSGSIEWTNAIFLFVNVGGSDYTNLFSHDGRRMSWFGGGRQNESTPLIRRLLGAAPPPRLLFCRRQGQGGASPYVYCGRVEYVQHYPRSQPLEVEWALSDSAALHASEHFRLLLKAGSARWL</sequence>
<feature type="region of interest" description="Disordered" evidence="1">
    <location>
        <begin position="36"/>
        <end position="135"/>
    </location>
</feature>
<dbReference type="OrthoDB" id="202508at2759"/>
<dbReference type="AlphaFoldDB" id="A0A8J5X8I0"/>
<dbReference type="EMBL" id="JAGTXO010000015">
    <property type="protein sequence ID" value="KAG8463586.1"/>
    <property type="molecule type" value="Genomic_DNA"/>
</dbReference>
<evidence type="ECO:0000313" key="2">
    <source>
        <dbReference type="EMBL" id="KAG8463586.1"/>
    </source>
</evidence>
<protein>
    <submittedName>
        <fullName evidence="2">Uncharacterized protein</fullName>
    </submittedName>
</protein>
<feature type="compositionally biased region" description="Basic and acidic residues" evidence="1">
    <location>
        <begin position="63"/>
        <end position="86"/>
    </location>
</feature>
<keyword evidence="3" id="KW-1185">Reference proteome</keyword>